<protein>
    <submittedName>
        <fullName evidence="1">Uncharacterized protein</fullName>
    </submittedName>
</protein>
<comment type="caution">
    <text evidence="1">The sequence shown here is derived from an EMBL/GenBank/DDBJ whole genome shotgun (WGS) entry which is preliminary data.</text>
</comment>
<gene>
    <name evidence="1" type="ORF">SAMN05216240_0633</name>
</gene>
<dbReference type="GeneID" id="31773763"/>
<reference evidence="1 2" key="1">
    <citation type="submission" date="2017-05" db="EMBL/GenBank/DDBJ databases">
        <authorList>
            <person name="Varghese N."/>
            <person name="Submissions S."/>
        </authorList>
    </citation>
    <scope>NUCLEOTIDE SEQUENCE [LARGE SCALE GENOMIC DNA]</scope>
    <source>
        <strain evidence="1 2">MACB1020</strain>
    </source>
</reference>
<evidence type="ECO:0000313" key="1">
    <source>
        <dbReference type="EMBL" id="SMR91756.1"/>
    </source>
</evidence>
<organism evidence="1 2">
    <name type="scientific">Caldicellulosiruptor bescii</name>
    <name type="common">Anaerocellum thermophilum</name>
    <dbReference type="NCBI Taxonomy" id="31899"/>
    <lineage>
        <taxon>Bacteria</taxon>
        <taxon>Bacillati</taxon>
        <taxon>Bacillota</taxon>
        <taxon>Bacillota incertae sedis</taxon>
        <taxon>Caldicellulosiruptorales</taxon>
        <taxon>Caldicellulosiruptoraceae</taxon>
        <taxon>Caldicellulosiruptor</taxon>
    </lineage>
</organism>
<dbReference type="EMBL" id="FXXC01000001">
    <property type="protein sequence ID" value="SMR91756.1"/>
    <property type="molecule type" value="Genomic_DNA"/>
</dbReference>
<accession>A0ABY1S660</accession>
<keyword evidence="2" id="KW-1185">Reference proteome</keyword>
<dbReference type="RefSeq" id="WP_015908727.1">
    <property type="nucleotide sequence ID" value="NZ_FUZJ01000001.1"/>
</dbReference>
<name>A0ABY1S660_CALBS</name>
<proteinExistence type="predicted"/>
<evidence type="ECO:0000313" key="2">
    <source>
        <dbReference type="Proteomes" id="UP000196803"/>
    </source>
</evidence>
<dbReference type="Proteomes" id="UP000196803">
    <property type="component" value="Unassembled WGS sequence"/>
</dbReference>
<sequence>MIKFALVRLNPTGATNLYILSNPTTMDADEIKKRLRKVPVKLLLNYIIDAEKGRLITRFVFAVPESLVRRFAA</sequence>